<evidence type="ECO:0000259" key="1">
    <source>
        <dbReference type="Pfam" id="PF24101"/>
    </source>
</evidence>
<dbReference type="Pfam" id="PF24101">
    <property type="entry name" value="WHD_GTF3C1"/>
    <property type="match status" value="1"/>
</dbReference>
<proteinExistence type="predicted"/>
<evidence type="ECO:0000313" key="2">
    <source>
        <dbReference type="EMBL" id="CEK48404.1"/>
    </source>
</evidence>
<dbReference type="InterPro" id="IPR056467">
    <property type="entry name" value="eWH_GTF3C1"/>
</dbReference>
<feature type="non-terminal residue" evidence="2">
    <location>
        <position position="1"/>
    </location>
</feature>
<feature type="domain" description="GTF3C1 extended winged-helix" evidence="1">
    <location>
        <begin position="18"/>
        <end position="81"/>
    </location>
</feature>
<dbReference type="AlphaFoldDB" id="A0A0B6XWY1"/>
<feature type="non-terminal residue" evidence="2">
    <location>
        <position position="87"/>
    </location>
</feature>
<organism evidence="2">
    <name type="scientific">Arion vulgaris</name>
    <dbReference type="NCBI Taxonomy" id="1028688"/>
    <lineage>
        <taxon>Eukaryota</taxon>
        <taxon>Metazoa</taxon>
        <taxon>Spiralia</taxon>
        <taxon>Lophotrochozoa</taxon>
        <taxon>Mollusca</taxon>
        <taxon>Gastropoda</taxon>
        <taxon>Heterobranchia</taxon>
        <taxon>Euthyneura</taxon>
        <taxon>Panpulmonata</taxon>
        <taxon>Eupulmonata</taxon>
        <taxon>Stylommatophora</taxon>
        <taxon>Helicina</taxon>
        <taxon>Arionoidea</taxon>
        <taxon>Arionidae</taxon>
        <taxon>Arion</taxon>
    </lineage>
</organism>
<protein>
    <recommendedName>
        <fullName evidence="1">GTF3C1 extended winged-helix domain-containing protein</fullName>
    </recommendedName>
</protein>
<name>A0A0B6XWY1_9EUPU</name>
<dbReference type="EMBL" id="HACG01001539">
    <property type="protein sequence ID" value="CEK48404.1"/>
    <property type="molecule type" value="Transcribed_RNA"/>
</dbReference>
<gene>
    <name evidence="2" type="primary">ORF3878</name>
</gene>
<sequence>LTIDRSKSCNKSISKKEESDRKLARKKFILKQLAQKKVYGNSRLLFLELCKEEKKQHMKEQMCQKSLKRILRSLYDEGLLMYACVRE</sequence>
<reference evidence="2" key="1">
    <citation type="submission" date="2014-12" db="EMBL/GenBank/DDBJ databases">
        <title>Insight into the proteome of Arion vulgaris.</title>
        <authorList>
            <person name="Aradska J."/>
            <person name="Bulat T."/>
            <person name="Smidak R."/>
            <person name="Sarate P."/>
            <person name="Gangsoo J."/>
            <person name="Sialana F."/>
            <person name="Bilban M."/>
            <person name="Lubec G."/>
        </authorList>
    </citation>
    <scope>NUCLEOTIDE SEQUENCE</scope>
    <source>
        <tissue evidence="2">Skin</tissue>
    </source>
</reference>
<accession>A0A0B6XWY1</accession>